<keyword evidence="9" id="KW-1185">Reference proteome</keyword>
<comment type="cofactor">
    <cofactor evidence="7">
        <name>Zn(2+)</name>
        <dbReference type="ChEBI" id="CHEBI:29105"/>
    </cofactor>
    <text evidence="7">Binds 1 zinc ion.</text>
</comment>
<feature type="binding site" evidence="7">
    <location>
        <position position="118"/>
    </location>
    <ligand>
        <name>Zn(2+)</name>
        <dbReference type="ChEBI" id="CHEBI:29105"/>
        <note>catalytic</note>
    </ligand>
</feature>
<dbReference type="AlphaFoldDB" id="A0A2Z3HUE6"/>
<organism evidence="8 9">
    <name type="scientific">Phenylobacterium parvum</name>
    <dbReference type="NCBI Taxonomy" id="2201350"/>
    <lineage>
        <taxon>Bacteria</taxon>
        <taxon>Pseudomonadati</taxon>
        <taxon>Pseudomonadota</taxon>
        <taxon>Alphaproteobacteria</taxon>
        <taxon>Caulobacterales</taxon>
        <taxon>Caulobacteraceae</taxon>
        <taxon>Phenylobacterium</taxon>
    </lineage>
</organism>
<evidence type="ECO:0000256" key="3">
    <source>
        <dbReference type="ARBA" id="ARBA00022723"/>
    </source>
</evidence>
<keyword evidence="7" id="KW-0698">rRNA processing</keyword>
<evidence type="ECO:0000256" key="5">
    <source>
        <dbReference type="ARBA" id="ARBA00022801"/>
    </source>
</evidence>
<dbReference type="NCBIfam" id="TIGR00043">
    <property type="entry name" value="rRNA maturation RNase YbeY"/>
    <property type="match status" value="1"/>
</dbReference>
<feature type="binding site" evidence="7">
    <location>
        <position position="112"/>
    </location>
    <ligand>
        <name>Zn(2+)</name>
        <dbReference type="ChEBI" id="CHEBI:29105"/>
        <note>catalytic</note>
    </ligand>
</feature>
<sequence>MEVLAEAEAWEGALPDPEGLAIRAAEAALAAAGARGGLAILLADDARLAELNLAFRSKSGPTNVLSFPAPENPEGWLGDVALAYGTCRREAEAQGKRLEHHLQHLVAHGVLHLVGYDHEGDAEAAEMEALEVKILAGLGAPDPYAAERGDHGQS</sequence>
<dbReference type="Pfam" id="PF02130">
    <property type="entry name" value="YbeY"/>
    <property type="match status" value="1"/>
</dbReference>
<proteinExistence type="inferred from homology"/>
<dbReference type="GO" id="GO:0008270">
    <property type="term" value="F:zinc ion binding"/>
    <property type="evidence" value="ECO:0007669"/>
    <property type="project" value="UniProtKB-UniRule"/>
</dbReference>
<keyword evidence="7" id="KW-0690">Ribosome biogenesis</keyword>
<dbReference type="GO" id="GO:0004222">
    <property type="term" value="F:metalloendopeptidase activity"/>
    <property type="evidence" value="ECO:0007669"/>
    <property type="project" value="InterPro"/>
</dbReference>
<dbReference type="Proteomes" id="UP000247763">
    <property type="component" value="Chromosome"/>
</dbReference>
<keyword evidence="4 7" id="KW-0255">Endonuclease</keyword>
<evidence type="ECO:0000313" key="9">
    <source>
        <dbReference type="Proteomes" id="UP000247763"/>
    </source>
</evidence>
<dbReference type="GO" id="GO:0005737">
    <property type="term" value="C:cytoplasm"/>
    <property type="evidence" value="ECO:0007669"/>
    <property type="project" value="UniProtKB-SubCell"/>
</dbReference>
<dbReference type="Gene3D" id="3.40.390.30">
    <property type="entry name" value="Metalloproteases ('zincins'), catalytic domain"/>
    <property type="match status" value="1"/>
</dbReference>
<keyword evidence="2 7" id="KW-0540">Nuclease</keyword>
<evidence type="ECO:0000256" key="2">
    <source>
        <dbReference type="ARBA" id="ARBA00022722"/>
    </source>
</evidence>
<dbReference type="KEGG" id="phb:HYN04_13200"/>
<dbReference type="PANTHER" id="PTHR46986:SF1">
    <property type="entry name" value="ENDORIBONUCLEASE YBEY, CHLOROPLASTIC"/>
    <property type="match status" value="1"/>
</dbReference>
<dbReference type="PANTHER" id="PTHR46986">
    <property type="entry name" value="ENDORIBONUCLEASE YBEY, CHLOROPLASTIC"/>
    <property type="match status" value="1"/>
</dbReference>
<evidence type="ECO:0000256" key="1">
    <source>
        <dbReference type="ARBA" id="ARBA00010875"/>
    </source>
</evidence>
<accession>A0A2Z3HUE6</accession>
<dbReference type="GO" id="GO:0006364">
    <property type="term" value="P:rRNA processing"/>
    <property type="evidence" value="ECO:0007669"/>
    <property type="project" value="UniProtKB-UniRule"/>
</dbReference>
<dbReference type="GO" id="GO:0004521">
    <property type="term" value="F:RNA endonuclease activity"/>
    <property type="evidence" value="ECO:0007669"/>
    <property type="project" value="UniProtKB-UniRule"/>
</dbReference>
<dbReference type="SUPFAM" id="SSF55486">
    <property type="entry name" value="Metalloproteases ('zincins'), catalytic domain"/>
    <property type="match status" value="1"/>
</dbReference>
<dbReference type="OrthoDB" id="9807740at2"/>
<gene>
    <name evidence="7 8" type="primary">ybeY</name>
    <name evidence="8" type="ORF">HYN04_13200</name>
</gene>
<evidence type="ECO:0000256" key="4">
    <source>
        <dbReference type="ARBA" id="ARBA00022759"/>
    </source>
</evidence>
<protein>
    <recommendedName>
        <fullName evidence="7">Endoribonuclease YbeY</fullName>
        <ecNumber evidence="7">3.1.-.-</ecNumber>
    </recommendedName>
</protein>
<dbReference type="InterPro" id="IPR002036">
    <property type="entry name" value="YbeY"/>
</dbReference>
<dbReference type="EMBL" id="CP029479">
    <property type="protein sequence ID" value="AWM78872.1"/>
    <property type="molecule type" value="Genomic_DNA"/>
</dbReference>
<evidence type="ECO:0000256" key="7">
    <source>
        <dbReference type="HAMAP-Rule" id="MF_00009"/>
    </source>
</evidence>
<name>A0A2Z3HUE6_9CAUL</name>
<comment type="subcellular location">
    <subcellularLocation>
        <location evidence="7">Cytoplasm</location>
    </subcellularLocation>
</comment>
<comment type="similarity">
    <text evidence="1 7">Belongs to the endoribonuclease YbeY family.</text>
</comment>
<keyword evidence="5 7" id="KW-0378">Hydrolase</keyword>
<dbReference type="InterPro" id="IPR020549">
    <property type="entry name" value="YbeY_CS"/>
</dbReference>
<dbReference type="HAMAP" id="MF_00009">
    <property type="entry name" value="Endoribonucl_YbeY"/>
    <property type="match status" value="1"/>
</dbReference>
<keyword evidence="3 7" id="KW-0479">Metal-binding</keyword>
<dbReference type="EC" id="3.1.-.-" evidence="7"/>
<reference evidence="9" key="1">
    <citation type="submission" date="2018-05" db="EMBL/GenBank/DDBJ databases">
        <title>Genome sequencing of Phenylobacterium sp. HYN0004.</title>
        <authorList>
            <person name="Yi H."/>
            <person name="Baek C."/>
        </authorList>
    </citation>
    <scope>NUCLEOTIDE SEQUENCE [LARGE SCALE GENOMIC DNA]</scope>
    <source>
        <strain evidence="9">HYN0004</strain>
    </source>
</reference>
<keyword evidence="6 7" id="KW-0862">Zinc</keyword>
<dbReference type="InterPro" id="IPR023091">
    <property type="entry name" value="MetalPrtase_cat_dom_sf_prd"/>
</dbReference>
<dbReference type="PROSITE" id="PS01306">
    <property type="entry name" value="UPF0054"/>
    <property type="match status" value="1"/>
</dbReference>
<evidence type="ECO:0000256" key="6">
    <source>
        <dbReference type="ARBA" id="ARBA00022833"/>
    </source>
</evidence>
<keyword evidence="7" id="KW-0963">Cytoplasm</keyword>
<evidence type="ECO:0000313" key="8">
    <source>
        <dbReference type="EMBL" id="AWM78872.1"/>
    </source>
</evidence>
<comment type="function">
    <text evidence="7">Single strand-specific metallo-endoribonuclease involved in late-stage 70S ribosome quality control and in maturation of the 3' terminus of the 16S rRNA.</text>
</comment>
<feature type="binding site" evidence="7">
    <location>
        <position position="108"/>
    </location>
    <ligand>
        <name>Zn(2+)</name>
        <dbReference type="ChEBI" id="CHEBI:29105"/>
        <note>catalytic</note>
    </ligand>
</feature>